<name>A0A7G5GYR0_9BACT</name>
<reference evidence="3 4" key="1">
    <citation type="submission" date="2020-07" db="EMBL/GenBank/DDBJ databases">
        <title>Spirosoma foliorum sp. nov., isolated from the leaves on the Nejang mountain Korea, Republic of.</title>
        <authorList>
            <person name="Ho H."/>
            <person name="Lee Y.-J."/>
            <person name="Nurcahyanto D.-A."/>
            <person name="Kim S.-G."/>
        </authorList>
    </citation>
    <scope>NUCLEOTIDE SEQUENCE [LARGE SCALE GENOMIC DNA]</scope>
    <source>
        <strain evidence="3 4">PL0136</strain>
    </source>
</reference>
<dbReference type="InterPro" id="IPR001789">
    <property type="entry name" value="Sig_transdc_resp-reg_receiver"/>
</dbReference>
<dbReference type="AlphaFoldDB" id="A0A7G5GYR0"/>
<dbReference type="Proteomes" id="UP000515369">
    <property type="component" value="Chromosome"/>
</dbReference>
<dbReference type="GO" id="GO:0000160">
    <property type="term" value="P:phosphorelay signal transduction system"/>
    <property type="evidence" value="ECO:0007669"/>
    <property type="project" value="InterPro"/>
</dbReference>
<organism evidence="3 4">
    <name type="scientific">Spirosoma foliorum</name>
    <dbReference type="NCBI Taxonomy" id="2710596"/>
    <lineage>
        <taxon>Bacteria</taxon>
        <taxon>Pseudomonadati</taxon>
        <taxon>Bacteroidota</taxon>
        <taxon>Cytophagia</taxon>
        <taxon>Cytophagales</taxon>
        <taxon>Cytophagaceae</taxon>
        <taxon>Spirosoma</taxon>
    </lineage>
</organism>
<evidence type="ECO:0000313" key="3">
    <source>
        <dbReference type="EMBL" id="QMW04002.1"/>
    </source>
</evidence>
<dbReference type="PROSITE" id="PS50110">
    <property type="entry name" value="RESPONSE_REGULATORY"/>
    <property type="match status" value="1"/>
</dbReference>
<dbReference type="InterPro" id="IPR052893">
    <property type="entry name" value="TCS_response_regulator"/>
</dbReference>
<protein>
    <submittedName>
        <fullName evidence="3">Response regulator</fullName>
    </submittedName>
</protein>
<gene>
    <name evidence="3" type="ORF">H3H32_03330</name>
</gene>
<sequence length="155" mass="18181">MSKHSTPRRRKETPVPILVVENNAEQWLIIRAVLAQTFPEVTPIWMNNTAQTIAYLQTHADDPVKLPRLILAELYLPRREDGVAILEFIKNSAFYRKPPIITLSFSQTTEDIALVYSFSVASYIVKPSTYHEWLNCLYNFRRYWWEVVTLPLRTQ</sequence>
<dbReference type="RefSeq" id="WP_182461258.1">
    <property type="nucleotide sequence ID" value="NZ_CP059732.1"/>
</dbReference>
<evidence type="ECO:0000256" key="1">
    <source>
        <dbReference type="PROSITE-ProRule" id="PRU00169"/>
    </source>
</evidence>
<dbReference type="EMBL" id="CP059732">
    <property type="protein sequence ID" value="QMW04002.1"/>
    <property type="molecule type" value="Genomic_DNA"/>
</dbReference>
<evidence type="ECO:0000313" key="4">
    <source>
        <dbReference type="Proteomes" id="UP000515369"/>
    </source>
</evidence>
<dbReference type="SUPFAM" id="SSF52172">
    <property type="entry name" value="CheY-like"/>
    <property type="match status" value="1"/>
</dbReference>
<keyword evidence="4" id="KW-1185">Reference proteome</keyword>
<dbReference type="PANTHER" id="PTHR44520">
    <property type="entry name" value="RESPONSE REGULATOR RCP1-RELATED"/>
    <property type="match status" value="1"/>
</dbReference>
<proteinExistence type="predicted"/>
<dbReference type="Gene3D" id="3.40.50.2300">
    <property type="match status" value="1"/>
</dbReference>
<dbReference type="PANTHER" id="PTHR44520:SF2">
    <property type="entry name" value="RESPONSE REGULATOR RCP1"/>
    <property type="match status" value="1"/>
</dbReference>
<dbReference type="InterPro" id="IPR011006">
    <property type="entry name" value="CheY-like_superfamily"/>
</dbReference>
<dbReference type="KEGG" id="sfol:H3H32_03330"/>
<accession>A0A7G5GYR0</accession>
<comment type="caution">
    <text evidence="1">Lacks conserved residue(s) required for the propagation of feature annotation.</text>
</comment>
<feature type="domain" description="Response regulatory" evidence="2">
    <location>
        <begin position="16"/>
        <end position="141"/>
    </location>
</feature>
<evidence type="ECO:0000259" key="2">
    <source>
        <dbReference type="PROSITE" id="PS50110"/>
    </source>
</evidence>